<sequence length="371" mass="40711">MAIVLSHTTAAECWLSGRFDVSLGGPSIARWHRPAGSTQVETVATRFAMDRLDIAYAEMFAFGGSRTSDAFACRASARDVQALRSDVLAFASDPVHVLVPGRSAAHAMRGATCHVRSAALPNGSLVRALGNLLICSPELCFLQMASTMPFHRLVKLGFELCALYTLQPDGAAGYGRPFPPTTVRAMERYLERCTGMHGAATARKALRHVAVASGSPMETALAIVLCLPLRLGGYGLPLPRMNYRIEARRSDQSTSDKRYYLCDLFWPEANVAIEYDSDLEHTGPARIAEDAQRRNDLTSLGITTITATRGQVMDAEKLSRIAHQVGAMLNVRIRDERGWNPRERAQLLRSLVTEHDLKASWTKARRISVSN</sequence>
<reference evidence="1 2" key="1">
    <citation type="journal article" date="2005" name="Appl. Environ. Microbiol.">
        <title>Intestinal bacterial communities that produce active estrogen-like compounds enterodiol and enterolactone in humans.</title>
        <authorList>
            <person name="Clavel T."/>
            <person name="Henderson G."/>
            <person name="Alpert C.A."/>
            <person name="Philippe C."/>
            <person name="Rigottier-Gois L."/>
            <person name="Dore J."/>
            <person name="Blaut M."/>
        </authorList>
    </citation>
    <scope>NUCLEOTIDE SEQUENCE [LARGE SCALE GENOMIC DNA]</scope>
    <source>
        <strain evidence="1 2">SECO-MT75m2</strain>
    </source>
</reference>
<dbReference type="EMBL" id="VEVP01000004">
    <property type="protein sequence ID" value="TNU94768.1"/>
    <property type="molecule type" value="Genomic_DNA"/>
</dbReference>
<comment type="caution">
    <text evidence="1">The sequence shown here is derived from an EMBL/GenBank/DDBJ whole genome shotgun (WGS) entry which is preliminary data.</text>
</comment>
<organism evidence="1 2">
    <name type="scientific">Eggerthella lenta</name>
    <name type="common">Eubacterium lentum</name>
    <dbReference type="NCBI Taxonomy" id="84112"/>
    <lineage>
        <taxon>Bacteria</taxon>
        <taxon>Bacillati</taxon>
        <taxon>Actinomycetota</taxon>
        <taxon>Coriobacteriia</taxon>
        <taxon>Eggerthellales</taxon>
        <taxon>Eggerthellaceae</taxon>
        <taxon>Eggerthella</taxon>
    </lineage>
</organism>
<proteinExistence type="predicted"/>
<dbReference type="Proteomes" id="UP000312594">
    <property type="component" value="Unassembled WGS sequence"/>
</dbReference>
<accession>A0A369NTK8</accession>
<dbReference type="Gene3D" id="3.40.960.10">
    <property type="entry name" value="VSR Endonuclease"/>
    <property type="match status" value="1"/>
</dbReference>
<gene>
    <name evidence="1" type="ORF">FIC87_02615</name>
</gene>
<dbReference type="AlphaFoldDB" id="A0A369NTK8"/>
<protein>
    <recommendedName>
        <fullName evidence="3">DUF559 domain-containing protein</fullName>
    </recommendedName>
</protein>
<name>A0A369NTK8_EGGLN</name>
<evidence type="ECO:0008006" key="3">
    <source>
        <dbReference type="Google" id="ProtNLM"/>
    </source>
</evidence>
<evidence type="ECO:0000313" key="1">
    <source>
        <dbReference type="EMBL" id="TNU94768.1"/>
    </source>
</evidence>
<evidence type="ECO:0000313" key="2">
    <source>
        <dbReference type="Proteomes" id="UP000312594"/>
    </source>
</evidence>